<comment type="caution">
    <text evidence="2">The sequence shown here is derived from an EMBL/GenBank/DDBJ whole genome shotgun (WGS) entry which is preliminary data.</text>
</comment>
<name>A0A3S1C7W6_9BACL</name>
<dbReference type="OrthoDB" id="9855865at2"/>
<keyword evidence="3" id="KW-1185">Reference proteome</keyword>
<dbReference type="EMBL" id="RZNY01000011">
    <property type="protein sequence ID" value="RUT45445.1"/>
    <property type="molecule type" value="Genomic_DNA"/>
</dbReference>
<gene>
    <name evidence="2" type="ORF">EJP82_14170</name>
</gene>
<organism evidence="2 3">
    <name type="scientific">Paenibacillus anaericanus</name>
    <dbReference type="NCBI Taxonomy" id="170367"/>
    <lineage>
        <taxon>Bacteria</taxon>
        <taxon>Bacillati</taxon>
        <taxon>Bacillota</taxon>
        <taxon>Bacilli</taxon>
        <taxon>Bacillales</taxon>
        <taxon>Paenibacillaceae</taxon>
        <taxon>Paenibacillus</taxon>
    </lineage>
</organism>
<evidence type="ECO:0000256" key="1">
    <source>
        <dbReference type="SAM" id="SignalP"/>
    </source>
</evidence>
<proteinExistence type="predicted"/>
<evidence type="ECO:0000313" key="2">
    <source>
        <dbReference type="EMBL" id="RUT45445.1"/>
    </source>
</evidence>
<keyword evidence="1" id="KW-0732">Signal</keyword>
<accession>A0A3S1C7W6</accession>
<dbReference type="Proteomes" id="UP000279446">
    <property type="component" value="Unassembled WGS sequence"/>
</dbReference>
<evidence type="ECO:0000313" key="3">
    <source>
        <dbReference type="Proteomes" id="UP000279446"/>
    </source>
</evidence>
<dbReference type="AlphaFoldDB" id="A0A3S1C7W6"/>
<dbReference type="RefSeq" id="WP_127192719.1">
    <property type="nucleotide sequence ID" value="NZ_RZNY01000011.1"/>
</dbReference>
<protein>
    <submittedName>
        <fullName evidence="2">Uncharacterized protein</fullName>
    </submittedName>
</protein>
<reference evidence="2 3" key="1">
    <citation type="submission" date="2018-12" db="EMBL/GenBank/DDBJ databases">
        <authorList>
            <person name="Sun L."/>
            <person name="Chen Z."/>
        </authorList>
    </citation>
    <scope>NUCLEOTIDE SEQUENCE [LARGE SCALE GENOMIC DNA]</scope>
    <source>
        <strain evidence="2 3">DSM 15890</strain>
    </source>
</reference>
<sequence length="121" mass="13280">MKRHFKVALLLSIMLLSITGSAFAKDVVVLNITPAPSVIISNELTVVSDTIEVNNLQRNVTISRDFAASENIPASIIYNKDYGTLGKWSGILFRTNSPAPEPTIGDGLRFYYSGTLYRNAD</sequence>
<feature type="signal peptide" evidence="1">
    <location>
        <begin position="1"/>
        <end position="24"/>
    </location>
</feature>
<feature type="chain" id="PRO_5018568468" evidence="1">
    <location>
        <begin position="25"/>
        <end position="121"/>
    </location>
</feature>